<dbReference type="InterPro" id="IPR036291">
    <property type="entry name" value="NAD(P)-bd_dom_sf"/>
</dbReference>
<dbReference type="InterPro" id="IPR008030">
    <property type="entry name" value="NmrA-like"/>
</dbReference>
<dbReference type="SUPFAM" id="SSF51735">
    <property type="entry name" value="NAD(P)-binding Rossmann-fold domains"/>
    <property type="match status" value="1"/>
</dbReference>
<dbReference type="EMBL" id="APMQ01000001">
    <property type="protein sequence ID" value="ENZ79828.1"/>
    <property type="molecule type" value="Genomic_DNA"/>
</dbReference>
<reference evidence="2 3" key="1">
    <citation type="journal article" date="2013" name="Genome Announc.">
        <title>Draft Genome Sequence for Ralstonia sp. Strain OR214, a Bacterium with Potential for Bioremediation.</title>
        <authorList>
            <person name="Utturkar S.M."/>
            <person name="Bollmann A."/>
            <person name="Brzoska R.M."/>
            <person name="Klingeman D.M."/>
            <person name="Epstein S.E."/>
            <person name="Palumbo A.V."/>
            <person name="Brown S.D."/>
        </authorList>
    </citation>
    <scope>NUCLEOTIDE SEQUENCE [LARGE SCALE GENOMIC DNA]</scope>
    <source>
        <strain evidence="2 3">OR214</strain>
    </source>
</reference>
<dbReference type="Proteomes" id="UP000013280">
    <property type="component" value="Unassembled WGS sequence"/>
</dbReference>
<proteinExistence type="predicted"/>
<dbReference type="PANTHER" id="PTHR43162">
    <property type="match status" value="1"/>
</dbReference>
<dbReference type="Pfam" id="PF05368">
    <property type="entry name" value="NmrA"/>
    <property type="match status" value="1"/>
</dbReference>
<organism evidence="2 3">
    <name type="scientific">Ralstonia pickettii OR214</name>
    <dbReference type="NCBI Taxonomy" id="1264675"/>
    <lineage>
        <taxon>Bacteria</taxon>
        <taxon>Pseudomonadati</taxon>
        <taxon>Pseudomonadota</taxon>
        <taxon>Betaproteobacteria</taxon>
        <taxon>Burkholderiales</taxon>
        <taxon>Burkholderiaceae</taxon>
        <taxon>Ralstonia</taxon>
    </lineage>
</organism>
<feature type="domain" description="NmrA-like" evidence="1">
    <location>
        <begin position="3"/>
        <end position="277"/>
    </location>
</feature>
<accession>R0E2G4</accession>
<dbReference type="PATRIC" id="fig|1264675.3.peg.247"/>
<protein>
    <submittedName>
        <fullName evidence="2">Putative nucleoside-diphosphate sugar epimerase</fullName>
    </submittedName>
</protein>
<dbReference type="Gene3D" id="3.90.25.10">
    <property type="entry name" value="UDP-galactose 4-epimerase, domain 1"/>
    <property type="match status" value="1"/>
</dbReference>
<sequence>MLLLTGATGRTGSYIAKEFIEHGVPVRLLVRDKQKADWYRGIPTIEVVEGVMSVPLTLGNALRGVTRALMISSPGFDMFRTQVTFIDACRAAGVHHLIKLSGLNAGRETTFVFSNMHKRIEEHLRGSGMAWTSLRPTGFMQEYIFEAPSIVNDGSLYLALDNVKLSPVDLMDVGKVGFQLLRDGGYHGEVLPMTGPDLLSMADVAQHLSTATGRKVRYVPISPLERWRALVAAGIPTEVADALDKQVHERLQGGSESTIELSTHKRFNVLPTTFSQFAERHAMDFGAGQ</sequence>
<dbReference type="PANTHER" id="PTHR43162:SF1">
    <property type="entry name" value="PRESTALK A DIFFERENTIATION PROTEIN A"/>
    <property type="match status" value="1"/>
</dbReference>
<evidence type="ECO:0000259" key="1">
    <source>
        <dbReference type="Pfam" id="PF05368"/>
    </source>
</evidence>
<dbReference type="Gene3D" id="3.40.50.720">
    <property type="entry name" value="NAD(P)-binding Rossmann-like Domain"/>
    <property type="match status" value="1"/>
</dbReference>
<name>R0E2G4_RALPI</name>
<dbReference type="RefSeq" id="WP_004626459.1">
    <property type="nucleotide sequence ID" value="NZ_APMQ01000001.1"/>
</dbReference>
<comment type="caution">
    <text evidence="2">The sequence shown here is derived from an EMBL/GenBank/DDBJ whole genome shotgun (WGS) entry which is preliminary data.</text>
</comment>
<dbReference type="AlphaFoldDB" id="R0E2G4"/>
<evidence type="ECO:0000313" key="2">
    <source>
        <dbReference type="EMBL" id="ENZ79828.1"/>
    </source>
</evidence>
<gene>
    <name evidence="2" type="ORF">OR214_00253</name>
</gene>
<dbReference type="InterPro" id="IPR051604">
    <property type="entry name" value="Ergot_Alk_Oxidoreductase"/>
</dbReference>
<evidence type="ECO:0000313" key="3">
    <source>
        <dbReference type="Proteomes" id="UP000013280"/>
    </source>
</evidence>